<evidence type="ECO:0000256" key="2">
    <source>
        <dbReference type="SAM" id="MobiDB-lite"/>
    </source>
</evidence>
<feature type="domain" description="Fe2OG dioxygenase" evidence="3">
    <location>
        <begin position="590"/>
        <end position="700"/>
    </location>
</feature>
<evidence type="ECO:0000256" key="1">
    <source>
        <dbReference type="SAM" id="Coils"/>
    </source>
</evidence>
<dbReference type="SUPFAM" id="SSF51197">
    <property type="entry name" value="Clavaminate synthase-like"/>
    <property type="match status" value="1"/>
</dbReference>
<evidence type="ECO:0000313" key="4">
    <source>
        <dbReference type="EMBL" id="CAK9084699.1"/>
    </source>
</evidence>
<dbReference type="InterPro" id="IPR005123">
    <property type="entry name" value="Oxoglu/Fe-dep_dioxygenase_dom"/>
</dbReference>
<proteinExistence type="predicted"/>
<evidence type="ECO:0000259" key="3">
    <source>
        <dbReference type="PROSITE" id="PS51471"/>
    </source>
</evidence>
<accession>A0ABP0Q9N5</accession>
<dbReference type="GO" id="GO:0051213">
    <property type="term" value="F:dioxygenase activity"/>
    <property type="evidence" value="ECO:0007669"/>
    <property type="project" value="UniProtKB-KW"/>
</dbReference>
<dbReference type="Gene3D" id="2.60.120.590">
    <property type="entry name" value="Alpha-ketoglutarate-dependent dioxygenase AlkB-like"/>
    <property type="match status" value="1"/>
</dbReference>
<sequence length="725" mass="80348">MAEQLFLAIVSCDARPMELHCAVALGSDYRRSRVPMPLADCLQPWQVPHVFSVCTVAILFGETGLGKCSVPIMSLGKHKNTTVDEWYQVDPDPDLAALGGLPSGPRLRLVLHLQTGEEATTAAPKSFVQRCTQLLEAASPLPSPRDLPVETSDVQPEEEPEEEVELELVQSSPALGTEVGGAEAAEGPTPEAAEGAKAYDEALTQLLAQKEALEREHTELNSHWSALQADQLTKHEVLAEMRAEQRAISSSVDELHSEVLEFTAELKQAQALSSTRLATRRRLQAELLACSTNFKEEATEHRHASEALRQQRAQLRREAVELGKKLQACVSQADALVSENLRLRTESAELEEAFSISVPQTGFCGTYDLCEFGRDEDFCSSSCYIGASKGIEALDWDTSEAACWLGGEGLDRWKRQLVSVLRDGHALLTTLNEGVLRRVGVPKRKAKEVMQDVEDLRRGAWSQPEPPLKEVPLVTVAEMGERARPGLGWHLVLKDDSLRSYASLCRNAVPQDMAWSWFEQLRTQLPWQDLSDSRYQEEGKYMPRRTIFTVFNGCNCTYKYSGVAVKPTIEPPFVARIREYCVAASGLATQPNCCNINLYRDGRDSVGWHTDDEELFEGGYNDICILSLSLGATRTFEVKHQPGFGVARGSHKGPAETSFAVRNGDLCTMEGKFQRHYLHAVPKEPQVRQARINLTWRWITKHNQVDGCPLCGPGNSRAPLTPSIC</sequence>
<dbReference type="InterPro" id="IPR027450">
    <property type="entry name" value="AlkB-like"/>
</dbReference>
<feature type="coiled-coil region" evidence="1">
    <location>
        <begin position="298"/>
        <end position="353"/>
    </location>
</feature>
<dbReference type="Proteomes" id="UP001642464">
    <property type="component" value="Unassembled WGS sequence"/>
</dbReference>
<keyword evidence="4" id="KW-0223">Dioxygenase</keyword>
<reference evidence="4 5" key="1">
    <citation type="submission" date="2024-02" db="EMBL/GenBank/DDBJ databases">
        <authorList>
            <person name="Chen Y."/>
            <person name="Shah S."/>
            <person name="Dougan E. K."/>
            <person name="Thang M."/>
            <person name="Chan C."/>
        </authorList>
    </citation>
    <scope>NUCLEOTIDE SEQUENCE [LARGE SCALE GENOMIC DNA]</scope>
</reference>
<dbReference type="PROSITE" id="PS51471">
    <property type="entry name" value="FE2OG_OXY"/>
    <property type="match status" value="1"/>
</dbReference>
<protein>
    <submittedName>
        <fullName evidence="4">Alpha-ketoglutarate-dependent dioxygenase alkB homolog 3 (Alkylated DNA repair protein alkB homolog 3)</fullName>
    </submittedName>
</protein>
<feature type="coiled-coil region" evidence="1">
    <location>
        <begin position="196"/>
        <end position="223"/>
    </location>
</feature>
<dbReference type="EMBL" id="CAXAMM010039207">
    <property type="protein sequence ID" value="CAK9084699.1"/>
    <property type="molecule type" value="Genomic_DNA"/>
</dbReference>
<name>A0ABP0Q9N5_9DINO</name>
<evidence type="ECO:0000313" key="5">
    <source>
        <dbReference type="Proteomes" id="UP001642464"/>
    </source>
</evidence>
<keyword evidence="5" id="KW-1185">Reference proteome</keyword>
<organism evidence="4 5">
    <name type="scientific">Durusdinium trenchii</name>
    <dbReference type="NCBI Taxonomy" id="1381693"/>
    <lineage>
        <taxon>Eukaryota</taxon>
        <taxon>Sar</taxon>
        <taxon>Alveolata</taxon>
        <taxon>Dinophyceae</taxon>
        <taxon>Suessiales</taxon>
        <taxon>Symbiodiniaceae</taxon>
        <taxon>Durusdinium</taxon>
    </lineage>
</organism>
<comment type="caution">
    <text evidence="4">The sequence shown here is derived from an EMBL/GenBank/DDBJ whole genome shotgun (WGS) entry which is preliminary data.</text>
</comment>
<dbReference type="PANTHER" id="PTHR31212">
    <property type="entry name" value="ALPHA-KETOGLUTARATE-DEPENDENT DIOXYGENASE ALKB HOMOLOG 3"/>
    <property type="match status" value="1"/>
</dbReference>
<keyword evidence="4" id="KW-0560">Oxidoreductase</keyword>
<dbReference type="Pfam" id="PF13532">
    <property type="entry name" value="2OG-FeII_Oxy_2"/>
    <property type="match status" value="1"/>
</dbReference>
<feature type="region of interest" description="Disordered" evidence="2">
    <location>
        <begin position="139"/>
        <end position="162"/>
    </location>
</feature>
<dbReference type="PANTHER" id="PTHR31212:SF4">
    <property type="entry name" value="ALPHA-KETOGLUTARATE-DEPENDENT DIOXYGENASE ALKB HOMOLOG 3"/>
    <property type="match status" value="1"/>
</dbReference>
<keyword evidence="1" id="KW-0175">Coiled coil</keyword>
<dbReference type="InterPro" id="IPR037151">
    <property type="entry name" value="AlkB-like_sf"/>
</dbReference>
<dbReference type="InterPro" id="IPR032854">
    <property type="entry name" value="ALKBH3"/>
</dbReference>
<gene>
    <name evidence="4" type="ORF">SCF082_LOCUS40166</name>
</gene>